<feature type="non-terminal residue" evidence="1">
    <location>
        <position position="1"/>
    </location>
</feature>
<organism evidence="1 2">
    <name type="scientific">Datura stramonium</name>
    <name type="common">Jimsonweed</name>
    <name type="synonym">Common thornapple</name>
    <dbReference type="NCBI Taxonomy" id="4076"/>
    <lineage>
        <taxon>Eukaryota</taxon>
        <taxon>Viridiplantae</taxon>
        <taxon>Streptophyta</taxon>
        <taxon>Embryophyta</taxon>
        <taxon>Tracheophyta</taxon>
        <taxon>Spermatophyta</taxon>
        <taxon>Magnoliopsida</taxon>
        <taxon>eudicotyledons</taxon>
        <taxon>Gunneridae</taxon>
        <taxon>Pentapetalae</taxon>
        <taxon>asterids</taxon>
        <taxon>lamiids</taxon>
        <taxon>Solanales</taxon>
        <taxon>Solanaceae</taxon>
        <taxon>Solanoideae</taxon>
        <taxon>Datureae</taxon>
        <taxon>Datura</taxon>
    </lineage>
</organism>
<comment type="caution">
    <text evidence="1">The sequence shown here is derived from an EMBL/GenBank/DDBJ whole genome shotgun (WGS) entry which is preliminary data.</text>
</comment>
<protein>
    <submittedName>
        <fullName evidence="1">Uncharacterized protein</fullName>
    </submittedName>
</protein>
<dbReference type="Proteomes" id="UP000823775">
    <property type="component" value="Unassembled WGS sequence"/>
</dbReference>
<gene>
    <name evidence="1" type="ORF">HAX54_011527</name>
</gene>
<keyword evidence="2" id="KW-1185">Reference proteome</keyword>
<evidence type="ECO:0000313" key="1">
    <source>
        <dbReference type="EMBL" id="MCD7471210.1"/>
    </source>
</evidence>
<accession>A0ABS8TJW5</accession>
<name>A0ABS8TJW5_DATST</name>
<reference evidence="1 2" key="1">
    <citation type="journal article" date="2021" name="BMC Genomics">
        <title>Datura genome reveals duplications of psychoactive alkaloid biosynthetic genes and high mutation rate following tissue culture.</title>
        <authorList>
            <person name="Rajewski A."/>
            <person name="Carter-House D."/>
            <person name="Stajich J."/>
            <person name="Litt A."/>
        </authorList>
    </citation>
    <scope>NUCLEOTIDE SEQUENCE [LARGE SCALE GENOMIC DNA]</scope>
    <source>
        <strain evidence="1">AR-01</strain>
    </source>
</reference>
<proteinExistence type="predicted"/>
<evidence type="ECO:0000313" key="2">
    <source>
        <dbReference type="Proteomes" id="UP000823775"/>
    </source>
</evidence>
<sequence>LSHETSTETHRPSCTASLETRNNIGIVAAALRRNGSNREFSWVAGQASTPRVVVSQDELLVESWGPRRGASELGTNE</sequence>
<dbReference type="EMBL" id="JACEIK010001658">
    <property type="protein sequence ID" value="MCD7471210.1"/>
    <property type="molecule type" value="Genomic_DNA"/>
</dbReference>